<comment type="caution">
    <text evidence="1">The sequence shown here is derived from an EMBL/GenBank/DDBJ whole genome shotgun (WGS) entry which is preliminary data.</text>
</comment>
<evidence type="ECO:0000313" key="1">
    <source>
        <dbReference type="EMBL" id="KAL0481612.1"/>
    </source>
</evidence>
<proteinExistence type="predicted"/>
<evidence type="ECO:0000313" key="2">
    <source>
        <dbReference type="Proteomes" id="UP001431209"/>
    </source>
</evidence>
<name>A0AAW2YZ76_9EUKA</name>
<keyword evidence="1" id="KW-0547">Nucleotide-binding</keyword>
<sequence length="198" mass="22756">MVLYFADLSFNTSGCSPEQGDLMGMLSNKYKHNTCPKFLDPKSDQFHISEDQTTLINFGSFKWCSTPLDIEYKWGNIYHYTLVTFGAQMMTGLCENVNTHDPNCPLQKRFSTVDYEGMFHAEDELTFVYDLTGLDKGEMYLVVNGKPMGLVTCFEKSDSYTPLVYLAYHGDKVKLINESCMPCCDWKVIKKVRLDSWF</sequence>
<keyword evidence="2" id="KW-1185">Reference proteome</keyword>
<dbReference type="AlphaFoldDB" id="A0AAW2YZ76"/>
<dbReference type="GO" id="GO:0005524">
    <property type="term" value="F:ATP binding"/>
    <property type="evidence" value="ECO:0007669"/>
    <property type="project" value="UniProtKB-KW"/>
</dbReference>
<keyword evidence="1" id="KW-0067">ATP-binding</keyword>
<gene>
    <name evidence="1" type="ORF">AKO1_012480</name>
</gene>
<protein>
    <submittedName>
        <fullName evidence="1">ATP-binding cassette sub-family A member</fullName>
    </submittedName>
</protein>
<reference evidence="1 2" key="1">
    <citation type="submission" date="2024-03" db="EMBL/GenBank/DDBJ databases">
        <title>The Acrasis kona genome and developmental transcriptomes reveal deep origins of eukaryotic multicellular pathways.</title>
        <authorList>
            <person name="Sheikh S."/>
            <person name="Fu C.-J."/>
            <person name="Brown M.W."/>
            <person name="Baldauf S.L."/>
        </authorList>
    </citation>
    <scope>NUCLEOTIDE SEQUENCE [LARGE SCALE GENOMIC DNA]</scope>
    <source>
        <strain evidence="1 2">ATCC MYA-3509</strain>
    </source>
</reference>
<dbReference type="Proteomes" id="UP001431209">
    <property type="component" value="Unassembled WGS sequence"/>
</dbReference>
<dbReference type="EMBL" id="JAOPGA020000780">
    <property type="protein sequence ID" value="KAL0481612.1"/>
    <property type="molecule type" value="Genomic_DNA"/>
</dbReference>
<organism evidence="1 2">
    <name type="scientific">Acrasis kona</name>
    <dbReference type="NCBI Taxonomy" id="1008807"/>
    <lineage>
        <taxon>Eukaryota</taxon>
        <taxon>Discoba</taxon>
        <taxon>Heterolobosea</taxon>
        <taxon>Tetramitia</taxon>
        <taxon>Eutetramitia</taxon>
        <taxon>Acrasidae</taxon>
        <taxon>Acrasis</taxon>
    </lineage>
</organism>
<accession>A0AAW2YZ76</accession>